<evidence type="ECO:0000256" key="1">
    <source>
        <dbReference type="SAM" id="Phobius"/>
    </source>
</evidence>
<keyword evidence="3" id="KW-1185">Reference proteome</keyword>
<organism evidence="2 3">
    <name type="scientific">Perilla frutescens var. hirtella</name>
    <name type="common">Perilla citriodora</name>
    <name type="synonym">Perilla setoyensis</name>
    <dbReference type="NCBI Taxonomy" id="608512"/>
    <lineage>
        <taxon>Eukaryota</taxon>
        <taxon>Viridiplantae</taxon>
        <taxon>Streptophyta</taxon>
        <taxon>Embryophyta</taxon>
        <taxon>Tracheophyta</taxon>
        <taxon>Spermatophyta</taxon>
        <taxon>Magnoliopsida</taxon>
        <taxon>eudicotyledons</taxon>
        <taxon>Gunneridae</taxon>
        <taxon>Pentapetalae</taxon>
        <taxon>asterids</taxon>
        <taxon>lamiids</taxon>
        <taxon>Lamiales</taxon>
        <taxon>Lamiaceae</taxon>
        <taxon>Nepetoideae</taxon>
        <taxon>Elsholtzieae</taxon>
        <taxon>Perilla</taxon>
    </lineage>
</organism>
<name>A0AAD4PEH8_PERFH</name>
<keyword evidence="1" id="KW-1133">Transmembrane helix</keyword>
<gene>
    <name evidence="2" type="ORF">C2S53_014236</name>
</gene>
<dbReference type="Proteomes" id="UP001190926">
    <property type="component" value="Unassembled WGS sequence"/>
</dbReference>
<keyword evidence="1" id="KW-0472">Membrane</keyword>
<proteinExistence type="predicted"/>
<feature type="transmembrane region" description="Helical" evidence="1">
    <location>
        <begin position="12"/>
        <end position="30"/>
    </location>
</feature>
<sequence>MMKALSSNPLVARWIVMVVVCTIGVTMQAVEGQSRLGQCLIGCFGSAMSCVVDCGISRGGTGTIACYQGCGAENFSCLVSCYGKQLIPKSMCD</sequence>
<dbReference type="AlphaFoldDB" id="A0AAD4PEH8"/>
<comment type="caution">
    <text evidence="2">The sequence shown here is derived from an EMBL/GenBank/DDBJ whole genome shotgun (WGS) entry which is preliminary data.</text>
</comment>
<keyword evidence="1" id="KW-0812">Transmembrane</keyword>
<protein>
    <submittedName>
        <fullName evidence="2">Uncharacterized protein</fullName>
    </submittedName>
</protein>
<evidence type="ECO:0000313" key="2">
    <source>
        <dbReference type="EMBL" id="KAH6836993.1"/>
    </source>
</evidence>
<evidence type="ECO:0000313" key="3">
    <source>
        <dbReference type="Proteomes" id="UP001190926"/>
    </source>
</evidence>
<accession>A0AAD4PEH8</accession>
<reference evidence="2 3" key="1">
    <citation type="journal article" date="2021" name="Nat. Commun.">
        <title>Incipient diploidization of the medicinal plant Perilla within 10,000 years.</title>
        <authorList>
            <person name="Zhang Y."/>
            <person name="Shen Q."/>
            <person name="Leng L."/>
            <person name="Zhang D."/>
            <person name="Chen S."/>
            <person name="Shi Y."/>
            <person name="Ning Z."/>
            <person name="Chen S."/>
        </authorList>
    </citation>
    <scope>NUCLEOTIDE SEQUENCE [LARGE SCALE GENOMIC DNA]</scope>
    <source>
        <strain evidence="3">cv. PC099</strain>
    </source>
</reference>
<dbReference type="EMBL" id="SDAM02000019">
    <property type="protein sequence ID" value="KAH6836993.1"/>
    <property type="molecule type" value="Genomic_DNA"/>
</dbReference>